<dbReference type="GO" id="GO:0035529">
    <property type="term" value="F:NADH pyrophosphatase activity"/>
    <property type="evidence" value="ECO:0007669"/>
    <property type="project" value="TreeGrafter"/>
</dbReference>
<dbReference type="PANTHER" id="PTHR42904:SF6">
    <property type="entry name" value="NAD-CAPPED RNA HYDROLASE NUDT12"/>
    <property type="match status" value="1"/>
</dbReference>
<proteinExistence type="inferred from homology"/>
<dbReference type="GO" id="GO:0046872">
    <property type="term" value="F:metal ion binding"/>
    <property type="evidence" value="ECO:0007669"/>
    <property type="project" value="UniProtKB-KW"/>
</dbReference>
<dbReference type="CDD" id="cd03429">
    <property type="entry name" value="NUDIX_NADH_pyrophosphatase_Nudt13"/>
    <property type="match status" value="1"/>
</dbReference>
<dbReference type="GO" id="GO:0006742">
    <property type="term" value="P:NADP+ catabolic process"/>
    <property type="evidence" value="ECO:0007669"/>
    <property type="project" value="TreeGrafter"/>
</dbReference>
<dbReference type="PRINTS" id="PR00502">
    <property type="entry name" value="NUDIXFAMILY"/>
</dbReference>
<name>A0A8J5M056_ZINOF</name>
<keyword evidence="6" id="KW-0378">Hydrolase</keyword>
<evidence type="ECO:0000256" key="1">
    <source>
        <dbReference type="ARBA" id="ARBA00001946"/>
    </source>
</evidence>
<dbReference type="PANTHER" id="PTHR42904">
    <property type="entry name" value="NUDIX HYDROLASE, NUDC SUBFAMILY"/>
    <property type="match status" value="1"/>
</dbReference>
<gene>
    <name evidence="11" type="ORF">ZIOFF_003982</name>
</gene>
<evidence type="ECO:0000313" key="12">
    <source>
        <dbReference type="Proteomes" id="UP000734854"/>
    </source>
</evidence>
<dbReference type="InterPro" id="IPR015797">
    <property type="entry name" value="NUDIX_hydrolase-like_dom_sf"/>
</dbReference>
<dbReference type="Pfam" id="PF09296">
    <property type="entry name" value="NUDIX-like"/>
    <property type="match status" value="1"/>
</dbReference>
<dbReference type="GO" id="GO:0005829">
    <property type="term" value="C:cytosol"/>
    <property type="evidence" value="ECO:0007669"/>
    <property type="project" value="TreeGrafter"/>
</dbReference>
<accession>A0A8J5M056</accession>
<comment type="cofactor">
    <cofactor evidence="1">
        <name>Mg(2+)</name>
        <dbReference type="ChEBI" id="CHEBI:18420"/>
    </cofactor>
</comment>
<dbReference type="GO" id="GO:0019677">
    <property type="term" value="P:NAD+ catabolic process"/>
    <property type="evidence" value="ECO:0007669"/>
    <property type="project" value="TreeGrafter"/>
</dbReference>
<dbReference type="Proteomes" id="UP000734854">
    <property type="component" value="Unassembled WGS sequence"/>
</dbReference>
<dbReference type="Gene3D" id="3.90.79.20">
    <property type="match status" value="1"/>
</dbReference>
<feature type="domain" description="Nudix hydrolase" evidence="10">
    <location>
        <begin position="320"/>
        <end position="450"/>
    </location>
</feature>
<sequence length="528" mass="57470">MVFLHHESGGRGSAAVIAITSISVRAKHLRPPYHSWARIHRDLLPLILVGPGGTSRCTAPWYRPPVRDANAWNNGAHIHTNASHSAHIHRQISRTSIASTVGRLSYPPTPPSSSSSSSAVAMSINLKSHAFASNPLRSSHPNSDPSSSPTSALDALKSFLSGGDNESSAVARVLPFRNGRALARSSVSTSNSGPKWILGWVSPAKVRGIRAESFVYLGSDPEEENGIVFWAVDVSDAADLELGHGGDGYGFVDLRTLMVATDWTDADAMGELAIAGHAGALLEWHKTSRFCGHCGTPTASVDAGRRKQCTNGSCKKKIYPRVDPVVIMLVIDKENDCALLSHKSRSSPRMWSCLAGFIEPGESLEEAVRRETLEETGIEVGDVVYHSSQPWPVGSGNMPCQLMMGFFAYAKTFNIHVDKAELEDARWHRREDVRKALAYDEYERTQKTAAFKVNQICKGLEGAQISSADLNTGSRELMQMFVPGPYAIAHHLISSWVHDGVNCIHQSKLELNTGSHICEDTDIYISSR</sequence>
<keyword evidence="7" id="KW-0460">Magnesium</keyword>
<dbReference type="InterPro" id="IPR020084">
    <property type="entry name" value="NUDIX_hydrolase_CS"/>
</dbReference>
<dbReference type="PROSITE" id="PS51462">
    <property type="entry name" value="NUDIX"/>
    <property type="match status" value="1"/>
</dbReference>
<dbReference type="InterPro" id="IPR015375">
    <property type="entry name" value="NADH_PPase-like_N"/>
</dbReference>
<reference evidence="11 12" key="1">
    <citation type="submission" date="2020-08" db="EMBL/GenBank/DDBJ databases">
        <title>Plant Genome Project.</title>
        <authorList>
            <person name="Zhang R.-G."/>
        </authorList>
    </citation>
    <scope>NUCLEOTIDE SEQUENCE [LARGE SCALE GENOMIC DNA]</scope>
    <source>
        <tissue evidence="11">Rhizome</tissue>
    </source>
</reference>
<comment type="caution">
    <text evidence="11">The sequence shown here is derived from an EMBL/GenBank/DDBJ whole genome shotgun (WGS) entry which is preliminary data.</text>
</comment>
<protein>
    <recommendedName>
        <fullName evidence="4">NAD(+) diphosphatase</fullName>
        <ecNumber evidence="4">3.6.1.22</ecNumber>
    </recommendedName>
</protein>
<dbReference type="AlphaFoldDB" id="A0A8J5M056"/>
<evidence type="ECO:0000256" key="3">
    <source>
        <dbReference type="ARBA" id="ARBA00009595"/>
    </source>
</evidence>
<dbReference type="PROSITE" id="PS00893">
    <property type="entry name" value="NUDIX_BOX"/>
    <property type="match status" value="1"/>
</dbReference>
<evidence type="ECO:0000256" key="6">
    <source>
        <dbReference type="ARBA" id="ARBA00022801"/>
    </source>
</evidence>
<dbReference type="GO" id="GO:0005777">
    <property type="term" value="C:peroxisome"/>
    <property type="evidence" value="ECO:0007669"/>
    <property type="project" value="TreeGrafter"/>
</dbReference>
<evidence type="ECO:0000256" key="4">
    <source>
        <dbReference type="ARBA" id="ARBA00012381"/>
    </source>
</evidence>
<dbReference type="InterPro" id="IPR050241">
    <property type="entry name" value="NAD-cap_RNA_hydrolase_NudC"/>
</dbReference>
<dbReference type="FunFam" id="3.90.79.10:FF:000040">
    <property type="entry name" value="Nudix hydrolase 19, chloroplastic"/>
    <property type="match status" value="1"/>
</dbReference>
<dbReference type="Pfam" id="PF00293">
    <property type="entry name" value="NUDIX"/>
    <property type="match status" value="1"/>
</dbReference>
<evidence type="ECO:0000256" key="8">
    <source>
        <dbReference type="ARBA" id="ARBA00023027"/>
    </source>
</evidence>
<evidence type="ECO:0000313" key="11">
    <source>
        <dbReference type="EMBL" id="KAG6538831.1"/>
    </source>
</evidence>
<dbReference type="InterPro" id="IPR000086">
    <property type="entry name" value="NUDIX_hydrolase_dom"/>
</dbReference>
<evidence type="ECO:0000259" key="10">
    <source>
        <dbReference type="PROSITE" id="PS51462"/>
    </source>
</evidence>
<comment type="similarity">
    <text evidence="3">Belongs to the Nudix hydrolase family. NudC subfamily.</text>
</comment>
<dbReference type="EMBL" id="JACMSC010000001">
    <property type="protein sequence ID" value="KAG6538831.1"/>
    <property type="molecule type" value="Genomic_DNA"/>
</dbReference>
<evidence type="ECO:0000256" key="9">
    <source>
        <dbReference type="ARBA" id="ARBA00023679"/>
    </source>
</evidence>
<dbReference type="InterPro" id="IPR015376">
    <property type="entry name" value="Znr_NADH_PPase"/>
</dbReference>
<dbReference type="Pfam" id="PF09297">
    <property type="entry name" value="Zn_ribbon_NUD"/>
    <property type="match status" value="1"/>
</dbReference>
<dbReference type="InterPro" id="IPR049734">
    <property type="entry name" value="NudC-like_C"/>
</dbReference>
<dbReference type="Gene3D" id="3.90.79.10">
    <property type="entry name" value="Nucleoside Triphosphate Pyrophosphohydrolase"/>
    <property type="match status" value="1"/>
</dbReference>
<comment type="cofactor">
    <cofactor evidence="2">
        <name>Zn(2+)</name>
        <dbReference type="ChEBI" id="CHEBI:29105"/>
    </cofactor>
</comment>
<evidence type="ECO:0000256" key="7">
    <source>
        <dbReference type="ARBA" id="ARBA00022842"/>
    </source>
</evidence>
<keyword evidence="5" id="KW-0479">Metal-binding</keyword>
<dbReference type="InterPro" id="IPR020476">
    <property type="entry name" value="Nudix_hydrolase"/>
</dbReference>
<keyword evidence="8" id="KW-0520">NAD</keyword>
<comment type="catalytic activity">
    <reaction evidence="9">
        <text>a 5'-end NAD(+)-phospho-ribonucleoside in mRNA + H2O = a 5'-end phospho-adenosine-phospho-ribonucleoside in mRNA + beta-nicotinamide D-ribonucleotide + 2 H(+)</text>
        <dbReference type="Rhea" id="RHEA:60876"/>
        <dbReference type="Rhea" id="RHEA-COMP:15698"/>
        <dbReference type="Rhea" id="RHEA-COMP:15719"/>
        <dbReference type="ChEBI" id="CHEBI:14649"/>
        <dbReference type="ChEBI" id="CHEBI:15377"/>
        <dbReference type="ChEBI" id="CHEBI:15378"/>
        <dbReference type="ChEBI" id="CHEBI:144029"/>
        <dbReference type="ChEBI" id="CHEBI:144051"/>
    </reaction>
    <physiologicalReaction direction="left-to-right" evidence="9">
        <dbReference type="Rhea" id="RHEA:60877"/>
    </physiologicalReaction>
</comment>
<dbReference type="EC" id="3.6.1.22" evidence="4"/>
<dbReference type="SUPFAM" id="SSF55811">
    <property type="entry name" value="Nudix"/>
    <property type="match status" value="1"/>
</dbReference>
<evidence type="ECO:0000256" key="2">
    <source>
        <dbReference type="ARBA" id="ARBA00001947"/>
    </source>
</evidence>
<organism evidence="11 12">
    <name type="scientific">Zingiber officinale</name>
    <name type="common">Ginger</name>
    <name type="synonym">Amomum zingiber</name>
    <dbReference type="NCBI Taxonomy" id="94328"/>
    <lineage>
        <taxon>Eukaryota</taxon>
        <taxon>Viridiplantae</taxon>
        <taxon>Streptophyta</taxon>
        <taxon>Embryophyta</taxon>
        <taxon>Tracheophyta</taxon>
        <taxon>Spermatophyta</taxon>
        <taxon>Magnoliopsida</taxon>
        <taxon>Liliopsida</taxon>
        <taxon>Zingiberales</taxon>
        <taxon>Zingiberaceae</taxon>
        <taxon>Zingiber</taxon>
    </lineage>
</organism>
<evidence type="ECO:0000256" key="5">
    <source>
        <dbReference type="ARBA" id="ARBA00022723"/>
    </source>
</evidence>
<keyword evidence="12" id="KW-1185">Reference proteome</keyword>
<dbReference type="NCBIfam" id="NF001299">
    <property type="entry name" value="PRK00241.1"/>
    <property type="match status" value="1"/>
</dbReference>